<evidence type="ECO:0000313" key="2">
    <source>
        <dbReference type="Proteomes" id="UP000287853"/>
    </source>
</evidence>
<protein>
    <submittedName>
        <fullName evidence="1">Uncharacterized protein</fullName>
    </submittedName>
</protein>
<sequence>MSSLRWQPKKCNLFIKVINDYKKNLHGSITFTRYYIHTIYFGETLWLSKNV</sequence>
<name>A0A444J3K0_9BACT</name>
<dbReference type="Proteomes" id="UP000287853">
    <property type="component" value="Unassembled WGS sequence"/>
</dbReference>
<comment type="caution">
    <text evidence="1">The sequence shown here is derived from an EMBL/GenBank/DDBJ whole genome shotgun (WGS) entry which is preliminary data.</text>
</comment>
<accession>A0A444J3K0</accession>
<dbReference type="AlphaFoldDB" id="A0A444J3K0"/>
<proteinExistence type="predicted"/>
<keyword evidence="2" id="KW-1185">Reference proteome</keyword>
<evidence type="ECO:0000313" key="1">
    <source>
        <dbReference type="EMBL" id="RWX47714.1"/>
    </source>
</evidence>
<reference evidence="1 2" key="1">
    <citation type="submission" date="2017-01" db="EMBL/GenBank/DDBJ databases">
        <title>The cable genome- insights into the physiology and evolution of filamentous bacteria capable of sulfide oxidation via long distance electron transfer.</title>
        <authorList>
            <person name="Schreiber L."/>
            <person name="Bjerg J.T."/>
            <person name="Boggild A."/>
            <person name="Van De Vossenberg J."/>
            <person name="Meysman F."/>
            <person name="Nielsen L.P."/>
            <person name="Schramm A."/>
            <person name="Kjeldsen K.U."/>
        </authorList>
    </citation>
    <scope>NUCLEOTIDE SEQUENCE [LARGE SCALE GENOMIC DNA]</scope>
    <source>
        <strain evidence="1">MCF</strain>
    </source>
</reference>
<dbReference type="EMBL" id="MTKO01000028">
    <property type="protein sequence ID" value="RWX47714.1"/>
    <property type="molecule type" value="Genomic_DNA"/>
</dbReference>
<gene>
    <name evidence="1" type="ORF">H206_06951</name>
</gene>
<organism evidence="1 2">
    <name type="scientific">Candidatus Electrothrix aarhusensis</name>
    <dbReference type="NCBI Taxonomy" id="1859131"/>
    <lineage>
        <taxon>Bacteria</taxon>
        <taxon>Pseudomonadati</taxon>
        <taxon>Thermodesulfobacteriota</taxon>
        <taxon>Desulfobulbia</taxon>
        <taxon>Desulfobulbales</taxon>
        <taxon>Desulfobulbaceae</taxon>
        <taxon>Candidatus Electrothrix</taxon>
    </lineage>
</organism>